<dbReference type="GO" id="GO:0032259">
    <property type="term" value="P:methylation"/>
    <property type="evidence" value="ECO:0007669"/>
    <property type="project" value="UniProtKB-KW"/>
</dbReference>
<feature type="non-terminal residue" evidence="3">
    <location>
        <position position="1"/>
    </location>
</feature>
<organism evidence="3 4">
    <name type="scientific">Kytococcus schroeteri</name>
    <dbReference type="NCBI Taxonomy" id="138300"/>
    <lineage>
        <taxon>Bacteria</taxon>
        <taxon>Bacillati</taxon>
        <taxon>Actinomycetota</taxon>
        <taxon>Actinomycetes</taxon>
        <taxon>Micrococcales</taxon>
        <taxon>Kytococcaceae</taxon>
        <taxon>Kytococcus</taxon>
    </lineage>
</organism>
<dbReference type="GO" id="GO:0003871">
    <property type="term" value="F:5-methyltetrahydropteroyltriglutamate-homocysteine S-methyltransferase activity"/>
    <property type="evidence" value="ECO:0007669"/>
    <property type="project" value="InterPro"/>
</dbReference>
<dbReference type="InterPro" id="IPR038071">
    <property type="entry name" value="UROD/MetE-like_sf"/>
</dbReference>
<keyword evidence="1" id="KW-0677">Repeat</keyword>
<dbReference type="SUPFAM" id="SSF51726">
    <property type="entry name" value="UROD/MetE-like"/>
    <property type="match status" value="1"/>
</dbReference>
<keyword evidence="4" id="KW-1185">Reference proteome</keyword>
<dbReference type="GO" id="GO:0008270">
    <property type="term" value="F:zinc ion binding"/>
    <property type="evidence" value="ECO:0007669"/>
    <property type="project" value="InterPro"/>
</dbReference>
<evidence type="ECO:0000313" key="4">
    <source>
        <dbReference type="Proteomes" id="UP000234206"/>
    </source>
</evidence>
<dbReference type="GO" id="GO:0008652">
    <property type="term" value="P:amino acid biosynthetic process"/>
    <property type="evidence" value="ECO:0007669"/>
    <property type="project" value="InterPro"/>
</dbReference>
<feature type="non-terminal residue" evidence="3">
    <location>
        <position position="102"/>
    </location>
</feature>
<dbReference type="Gene3D" id="3.20.20.210">
    <property type="match status" value="1"/>
</dbReference>
<name>A0A2I1P7P8_9MICO</name>
<accession>A0A2I1P7P8</accession>
<evidence type="ECO:0000256" key="1">
    <source>
        <dbReference type="ARBA" id="ARBA00022737"/>
    </source>
</evidence>
<keyword evidence="3" id="KW-0489">Methyltransferase</keyword>
<proteinExistence type="predicted"/>
<feature type="domain" description="Cobalamin-independent methionine synthase MetE N-terminal" evidence="2">
    <location>
        <begin position="4"/>
        <end position="100"/>
    </location>
</feature>
<evidence type="ECO:0000259" key="2">
    <source>
        <dbReference type="Pfam" id="PF08267"/>
    </source>
</evidence>
<reference evidence="3 4" key="1">
    <citation type="submission" date="2017-12" db="EMBL/GenBank/DDBJ databases">
        <title>Phylogenetic diversity of female urinary microbiome.</title>
        <authorList>
            <person name="Thomas-White K."/>
            <person name="Wolfe A.J."/>
        </authorList>
    </citation>
    <scope>NUCLEOTIDE SEQUENCE [LARGE SCALE GENOMIC DNA]</scope>
    <source>
        <strain evidence="3 4">UMB1298</strain>
    </source>
</reference>
<dbReference type="InterPro" id="IPR013215">
    <property type="entry name" value="Cbl-indep_Met_Synth_N"/>
</dbReference>
<dbReference type="Pfam" id="PF08267">
    <property type="entry name" value="Meth_synt_1"/>
    <property type="match status" value="1"/>
</dbReference>
<dbReference type="PANTHER" id="PTHR30519">
    <property type="entry name" value="5-METHYLTETRAHYDROPTEROYLTRIGLUTAMATE--HOMOCYSTEINE METHYLTRANSFERASE"/>
    <property type="match status" value="1"/>
</dbReference>
<gene>
    <name evidence="3" type="ORF">CYJ76_11965</name>
</gene>
<comment type="caution">
    <text evidence="3">The sequence shown here is derived from an EMBL/GenBank/DDBJ whole genome shotgun (WGS) entry which is preliminary data.</text>
</comment>
<dbReference type="EMBL" id="PKIZ01000155">
    <property type="protein sequence ID" value="PKZ40658.1"/>
    <property type="molecule type" value="Genomic_DNA"/>
</dbReference>
<dbReference type="AlphaFoldDB" id="A0A2I1P7P8"/>
<protein>
    <submittedName>
        <fullName evidence="3">5-methyltetrahydropteroyltriglutamate--homocysteine S-methyltransferase</fullName>
    </submittedName>
</protein>
<sequence length="102" mass="11257">LVNDYTDELLAAGLDSAAFSGRSFYDAVLDTTALLGLLPERVADIADHDNDGLPRFIDRYFAAARGTKELPASAMTKWFDTNYHYIVPELAKDSRVELDDSA</sequence>
<keyword evidence="3" id="KW-0808">Transferase</keyword>
<dbReference type="Proteomes" id="UP000234206">
    <property type="component" value="Unassembled WGS sequence"/>
</dbReference>
<evidence type="ECO:0000313" key="3">
    <source>
        <dbReference type="EMBL" id="PKZ40658.1"/>
    </source>
</evidence>